<keyword evidence="3 12" id="KW-0813">Transport</keyword>
<name>A0A5C0B111_9BURK</name>
<proteinExistence type="inferred from homology"/>
<evidence type="ECO:0000256" key="3">
    <source>
        <dbReference type="ARBA" id="ARBA00022448"/>
    </source>
</evidence>
<gene>
    <name evidence="15" type="ORF">FXN63_18275</name>
</gene>
<keyword evidence="16" id="KW-1185">Reference proteome</keyword>
<dbReference type="NCBIfam" id="TIGR01783">
    <property type="entry name" value="TonB-siderophor"/>
    <property type="match status" value="1"/>
</dbReference>
<evidence type="ECO:0000256" key="10">
    <source>
        <dbReference type="ARBA" id="ARBA00023170"/>
    </source>
</evidence>
<dbReference type="AlphaFoldDB" id="A0A5C0B111"/>
<dbReference type="SUPFAM" id="SSF56935">
    <property type="entry name" value="Porins"/>
    <property type="match status" value="1"/>
</dbReference>
<dbReference type="InterPro" id="IPR036942">
    <property type="entry name" value="Beta-barrel_TonB_sf"/>
</dbReference>
<keyword evidence="10 15" id="KW-0675">Receptor</keyword>
<evidence type="ECO:0000256" key="1">
    <source>
        <dbReference type="ARBA" id="ARBA00004571"/>
    </source>
</evidence>
<keyword evidence="7" id="KW-0408">Iron</keyword>
<dbReference type="InterPro" id="IPR012910">
    <property type="entry name" value="Plug_dom"/>
</dbReference>
<keyword evidence="9 12" id="KW-0472">Membrane</keyword>
<accession>A0A5C0B111</accession>
<keyword evidence="4 12" id="KW-1134">Transmembrane beta strand</keyword>
<reference evidence="15 16" key="1">
    <citation type="submission" date="2019-08" db="EMBL/GenBank/DDBJ databases">
        <title>Amphibian skin-associated Pigmentiphaga: genome sequence and occurrence across geography and hosts.</title>
        <authorList>
            <person name="Bletz M.C."/>
            <person name="Bunk B."/>
            <person name="Sproeer C."/>
            <person name="Biwer P."/>
            <person name="Reiter S."/>
            <person name="Rabemananjara F.C.E."/>
            <person name="Schulz S."/>
            <person name="Overmann J."/>
            <person name="Vences M."/>
        </authorList>
    </citation>
    <scope>NUCLEOTIDE SEQUENCE [LARGE SCALE GENOMIC DNA]</scope>
    <source>
        <strain evidence="15 16">Mada1488</strain>
    </source>
</reference>
<dbReference type="Gene3D" id="2.170.130.10">
    <property type="entry name" value="TonB-dependent receptor, plug domain"/>
    <property type="match status" value="1"/>
</dbReference>
<evidence type="ECO:0000256" key="2">
    <source>
        <dbReference type="ARBA" id="ARBA00009810"/>
    </source>
</evidence>
<evidence type="ECO:0000256" key="13">
    <source>
        <dbReference type="RuleBase" id="RU003357"/>
    </source>
</evidence>
<keyword evidence="6 12" id="KW-0812">Transmembrane</keyword>
<dbReference type="Pfam" id="PF07715">
    <property type="entry name" value="Plug"/>
    <property type="match status" value="1"/>
</dbReference>
<evidence type="ECO:0000256" key="7">
    <source>
        <dbReference type="ARBA" id="ARBA00023004"/>
    </source>
</evidence>
<evidence type="ECO:0000256" key="8">
    <source>
        <dbReference type="ARBA" id="ARBA00023077"/>
    </source>
</evidence>
<keyword evidence="5" id="KW-0406">Ion transport</keyword>
<comment type="similarity">
    <text evidence="2 12 13">Belongs to the TonB-dependent receptor family.</text>
</comment>
<dbReference type="GO" id="GO:0038023">
    <property type="term" value="F:signaling receptor activity"/>
    <property type="evidence" value="ECO:0007669"/>
    <property type="project" value="InterPro"/>
</dbReference>
<dbReference type="PROSITE" id="PS52016">
    <property type="entry name" value="TONB_DEPENDENT_REC_3"/>
    <property type="match status" value="1"/>
</dbReference>
<evidence type="ECO:0000256" key="11">
    <source>
        <dbReference type="ARBA" id="ARBA00023237"/>
    </source>
</evidence>
<dbReference type="PANTHER" id="PTHR32552:SF74">
    <property type="entry name" value="HYDROXAMATE SIDEROPHORE RECEPTOR FHUE"/>
    <property type="match status" value="1"/>
</dbReference>
<dbReference type="EMBL" id="CP043046">
    <property type="protein sequence ID" value="QEI07564.1"/>
    <property type="molecule type" value="Genomic_DNA"/>
</dbReference>
<keyword evidence="8 13" id="KW-0798">TonB box</keyword>
<dbReference type="PANTHER" id="PTHR32552">
    <property type="entry name" value="FERRICHROME IRON RECEPTOR-RELATED"/>
    <property type="match status" value="1"/>
</dbReference>
<dbReference type="RefSeq" id="WP_148816611.1">
    <property type="nucleotide sequence ID" value="NZ_CP043046.1"/>
</dbReference>
<dbReference type="InterPro" id="IPR011662">
    <property type="entry name" value="Secretin/TonB_short_N"/>
</dbReference>
<dbReference type="CDD" id="cd01347">
    <property type="entry name" value="ligand_gated_channel"/>
    <property type="match status" value="1"/>
</dbReference>
<dbReference type="Pfam" id="PF00593">
    <property type="entry name" value="TonB_dep_Rec_b-barrel"/>
    <property type="match status" value="1"/>
</dbReference>
<evidence type="ECO:0000259" key="14">
    <source>
        <dbReference type="SMART" id="SM00965"/>
    </source>
</evidence>
<organism evidence="15 16">
    <name type="scientific">Pigmentiphaga aceris</name>
    <dbReference type="NCBI Taxonomy" id="1940612"/>
    <lineage>
        <taxon>Bacteria</taxon>
        <taxon>Pseudomonadati</taxon>
        <taxon>Pseudomonadota</taxon>
        <taxon>Betaproteobacteria</taxon>
        <taxon>Burkholderiales</taxon>
        <taxon>Alcaligenaceae</taxon>
        <taxon>Pigmentiphaga</taxon>
    </lineage>
</organism>
<protein>
    <submittedName>
        <fullName evidence="15">TonB-dependent siderophore receptor</fullName>
    </submittedName>
</protein>
<dbReference type="SMART" id="SM00965">
    <property type="entry name" value="STN"/>
    <property type="match status" value="1"/>
</dbReference>
<feature type="domain" description="Secretin/TonB short N-terminal" evidence="14">
    <location>
        <begin position="69"/>
        <end position="119"/>
    </location>
</feature>
<keyword evidence="11 12" id="KW-0998">Cell outer membrane</keyword>
<dbReference type="InterPro" id="IPR037066">
    <property type="entry name" value="Plug_dom_sf"/>
</dbReference>
<dbReference type="KEGG" id="pacr:FXN63_18275"/>
<keyword evidence="5" id="KW-0410">Iron transport</keyword>
<dbReference type="Gene3D" id="3.55.50.30">
    <property type="match status" value="1"/>
</dbReference>
<evidence type="ECO:0000256" key="4">
    <source>
        <dbReference type="ARBA" id="ARBA00022452"/>
    </source>
</evidence>
<dbReference type="Pfam" id="PF07660">
    <property type="entry name" value="STN"/>
    <property type="match status" value="1"/>
</dbReference>
<dbReference type="GO" id="GO:0015891">
    <property type="term" value="P:siderophore transport"/>
    <property type="evidence" value="ECO:0007669"/>
    <property type="project" value="InterPro"/>
</dbReference>
<dbReference type="InterPro" id="IPR039426">
    <property type="entry name" value="TonB-dep_rcpt-like"/>
</dbReference>
<dbReference type="GO" id="GO:0015344">
    <property type="term" value="F:siderophore uptake transmembrane transporter activity"/>
    <property type="evidence" value="ECO:0007669"/>
    <property type="project" value="TreeGrafter"/>
</dbReference>
<comment type="subcellular location">
    <subcellularLocation>
        <location evidence="1 12">Cell outer membrane</location>
        <topology evidence="1 12">Multi-pass membrane protein</topology>
    </subcellularLocation>
</comment>
<dbReference type="InterPro" id="IPR010105">
    <property type="entry name" value="TonB_sidphr_rcpt"/>
</dbReference>
<evidence type="ECO:0000313" key="16">
    <source>
        <dbReference type="Proteomes" id="UP000325161"/>
    </source>
</evidence>
<evidence type="ECO:0000256" key="6">
    <source>
        <dbReference type="ARBA" id="ARBA00022692"/>
    </source>
</evidence>
<sequence length="859" mass="93489">METTTPRANARAQTTATFIGMSALAIAIAVGFGTLPAPALAQSTAVVQVNIPAQPLSKALLQLGEQTSLQIFFSQETVEGYTAPALSGSFPPDEAMRRLLAGTGIQFRRTGNNFSLSRSAPAPGEATQLKSVTVVASPDSVSENTGTYGYANNVLSAGKGSQHIRDVPQSITVMTRQRIEDQGLQTLAEVFKNTTGITTTQRDNEPIGRIYARGFEIQNMQVDGASVGPFSPQYFNPNLAMFDHVEVLRGADGLFAGNGTPGGSVNLVRKRPLAEKQFLFTGSAGRWDRYQTDFDVTGALADDGSVRGRAVYSHEDRKGFVDNDWGRSNFLYGIVEADLGSRTMLSLGGTYDQGRKYARSAGLPRGLDGSDLGLSRSWSADRLGWSNKEHEAKDVFAELQHTFANDWKVKMSAGYGERMQDNIQAGHLITTGIDPLTRSVIVAANGQSGLNVHPLTGFDSTYKNLDVNLQGNFAALGEKHSFLLGADWGKFDTLEYTRRYRQGVAAGGNWTGSIDALGSAPVVYPYPTMGTTRPMTSWLSSVTQYGMYGRMNWSLTDRAKIIGGARYAYYKSDSTTLGYVESGALTSSSAAVFEDKGIFTPYVGTTYDLDERWTAYGSMTEIYQSQANRRSGPLATGGPLDPITGRNYEIGLKGELNDGRLQPAVSVYRIERSKVAVLDPRYPAATLEDGNTCCYSASGEQVSQGVDLELTGEVARGWQIAAGYTYNQNKDKATDAIYHAVTPRHMLRLWANHRFADYSAWSVGLGVNLQSKSYVSGTAFSFNPASGRFDGASRRFNFTQGGYAVWNAAVHYDIDPKWRASLNLNNLFDKRYYANLGTLGGQNIYGEPMSWMLTLKGRF</sequence>
<dbReference type="Gene3D" id="2.40.170.20">
    <property type="entry name" value="TonB-dependent receptor, beta-barrel domain"/>
    <property type="match status" value="1"/>
</dbReference>
<dbReference type="InterPro" id="IPR000531">
    <property type="entry name" value="Beta-barrel_TonB"/>
</dbReference>
<evidence type="ECO:0000256" key="9">
    <source>
        <dbReference type="ARBA" id="ARBA00023136"/>
    </source>
</evidence>
<dbReference type="Proteomes" id="UP000325161">
    <property type="component" value="Chromosome"/>
</dbReference>
<evidence type="ECO:0000256" key="12">
    <source>
        <dbReference type="PROSITE-ProRule" id="PRU01360"/>
    </source>
</evidence>
<dbReference type="GO" id="GO:0009279">
    <property type="term" value="C:cell outer membrane"/>
    <property type="evidence" value="ECO:0007669"/>
    <property type="project" value="UniProtKB-SubCell"/>
</dbReference>
<evidence type="ECO:0000256" key="5">
    <source>
        <dbReference type="ARBA" id="ARBA00022496"/>
    </source>
</evidence>
<evidence type="ECO:0000313" key="15">
    <source>
        <dbReference type="EMBL" id="QEI07564.1"/>
    </source>
</evidence>
<dbReference type="OrthoDB" id="174652at2"/>